<comment type="caution">
    <text evidence="10">The sequence shown here is derived from an EMBL/GenBank/DDBJ whole genome shotgun (WGS) entry which is preliminary data.</text>
</comment>
<keyword evidence="8" id="KW-0175">Coiled coil</keyword>
<evidence type="ECO:0000256" key="5">
    <source>
        <dbReference type="ARBA" id="ARBA00022824"/>
    </source>
</evidence>
<evidence type="ECO:0000256" key="6">
    <source>
        <dbReference type="ARBA" id="ARBA00022840"/>
    </source>
</evidence>
<keyword evidence="6 7" id="KW-0067">ATP-binding</keyword>
<evidence type="ECO:0000256" key="2">
    <source>
        <dbReference type="ARBA" id="ARBA00007381"/>
    </source>
</evidence>
<dbReference type="PRINTS" id="PR00301">
    <property type="entry name" value="HEATSHOCK70"/>
</dbReference>
<dbReference type="Gene3D" id="2.60.34.10">
    <property type="entry name" value="Substrate Binding Domain Of DNAk, Chain A, domain 1"/>
    <property type="match status" value="1"/>
</dbReference>
<dbReference type="Gene3D" id="3.30.420.40">
    <property type="match status" value="2"/>
</dbReference>
<evidence type="ECO:0000256" key="8">
    <source>
        <dbReference type="SAM" id="Coils"/>
    </source>
</evidence>
<dbReference type="AlphaFoldDB" id="A0ABD3NG77"/>
<evidence type="ECO:0000256" key="7">
    <source>
        <dbReference type="RuleBase" id="RU003322"/>
    </source>
</evidence>
<dbReference type="InterPro" id="IPR013126">
    <property type="entry name" value="Hsp_70_fam"/>
</dbReference>
<sequence length="736" mass="79961">MGGQLSVMRGTRQRRWKQHVACGGGEVVAPRGPMVDGVEGEQLHEGHQLLTMGGGVGGRIDLGTTYSCVGVHRPGLGVEIVPNDQGNRVTPSYVAFVSSSSSSSSSSGGGGQRRLVGDPAWNRATIDPENVVFDVKRLIGRKYDDPSVTSDMRLMPYRIVRGDGIDKPDDDDRPYVAVHVRDDDEQDEGGGGGGGGGGTRGRRRLFAPEEISAMVLSKLKADAERYLGKEINRAVITVPAYFNDAQRHATRDAGVIAGLHVERIVNEPTAAAIAYGFGIGSGGGGTKKGGDGDDEDDERNVLVFDLGGGTFDVTLLTIDNGVFEVLATSGDTHLGGSDVDQNVMSHYVELVRRRDGHDLSSDRRALQKLRREVERAKRALSSQLSTRVEIEDLVPGYDLVDTLTRAKFEEMNEGLFRRTIDPVRRVMEDAGLGVDDVHRIILVGGSTRIPRVQAIVKEFFGGREHERGVDPDESVAVGAAIQGSVLSGEGGDDVRDLMLLDVTPLSLGTDADGGLMNVLIKRGTTIPTESSKVFHTVEDGQKTMVIDVYEGERSRTKDNRLLGLFEMNDLPPLPRGKVEVRITFKVDANGLLEVAAENLATKSKKGITITSDDGRLSAEEIETMVKEAERHAEEDRREASRITSRNRLESQLYGLSSTLRESGGMKDKSDDDDDLKTLTDVIDETMEWLDGNEDASEAEYAQKYREIDSMSRSVLRRLHEARGGGGNDDIGFDDEL</sequence>
<feature type="compositionally biased region" description="Gly residues" evidence="9">
    <location>
        <begin position="189"/>
        <end position="199"/>
    </location>
</feature>
<evidence type="ECO:0000313" key="10">
    <source>
        <dbReference type="EMBL" id="KAL3773556.1"/>
    </source>
</evidence>
<feature type="region of interest" description="Disordered" evidence="9">
    <location>
        <begin position="181"/>
        <end position="202"/>
    </location>
</feature>
<dbReference type="PANTHER" id="PTHR19375">
    <property type="entry name" value="HEAT SHOCK PROTEIN 70KDA"/>
    <property type="match status" value="1"/>
</dbReference>
<dbReference type="GO" id="GO:0005788">
    <property type="term" value="C:endoplasmic reticulum lumen"/>
    <property type="evidence" value="ECO:0007669"/>
    <property type="project" value="UniProtKB-SubCell"/>
</dbReference>
<feature type="coiled-coil region" evidence="8">
    <location>
        <begin position="359"/>
        <end position="386"/>
    </location>
</feature>
<dbReference type="Proteomes" id="UP001530315">
    <property type="component" value="Unassembled WGS sequence"/>
</dbReference>
<dbReference type="InterPro" id="IPR018181">
    <property type="entry name" value="Heat_shock_70_CS"/>
</dbReference>
<feature type="region of interest" description="Disordered" evidence="9">
    <location>
        <begin position="653"/>
        <end position="674"/>
    </location>
</feature>
<dbReference type="SUPFAM" id="SSF100934">
    <property type="entry name" value="Heat shock protein 70kD (HSP70), C-terminal subdomain"/>
    <property type="match status" value="1"/>
</dbReference>
<dbReference type="Pfam" id="PF00012">
    <property type="entry name" value="HSP70"/>
    <property type="match status" value="2"/>
</dbReference>
<dbReference type="PROSITE" id="PS00329">
    <property type="entry name" value="HSP70_2"/>
    <property type="match status" value="1"/>
</dbReference>
<dbReference type="Gene3D" id="1.20.1270.10">
    <property type="match status" value="1"/>
</dbReference>
<dbReference type="FunFam" id="3.30.30.30:FF:000005">
    <property type="entry name" value="Heat shock protein ssb1"/>
    <property type="match status" value="1"/>
</dbReference>
<keyword evidence="3" id="KW-0732">Signal</keyword>
<dbReference type="GO" id="GO:0005524">
    <property type="term" value="F:ATP binding"/>
    <property type="evidence" value="ECO:0007669"/>
    <property type="project" value="UniProtKB-KW"/>
</dbReference>
<dbReference type="InterPro" id="IPR043129">
    <property type="entry name" value="ATPase_NBD"/>
</dbReference>
<dbReference type="EMBL" id="JALLAZ020001522">
    <property type="protein sequence ID" value="KAL3773556.1"/>
    <property type="molecule type" value="Genomic_DNA"/>
</dbReference>
<organism evidence="10 11">
    <name type="scientific">Stephanodiscus triporus</name>
    <dbReference type="NCBI Taxonomy" id="2934178"/>
    <lineage>
        <taxon>Eukaryota</taxon>
        <taxon>Sar</taxon>
        <taxon>Stramenopiles</taxon>
        <taxon>Ochrophyta</taxon>
        <taxon>Bacillariophyta</taxon>
        <taxon>Coscinodiscophyceae</taxon>
        <taxon>Thalassiosirophycidae</taxon>
        <taxon>Stephanodiscales</taxon>
        <taxon>Stephanodiscaceae</taxon>
        <taxon>Stephanodiscus</taxon>
    </lineage>
</organism>
<evidence type="ECO:0000256" key="3">
    <source>
        <dbReference type="ARBA" id="ARBA00022729"/>
    </source>
</evidence>
<accession>A0ABD3NG77</accession>
<dbReference type="InterPro" id="IPR029047">
    <property type="entry name" value="HSP70_peptide-bd_sf"/>
</dbReference>
<dbReference type="SUPFAM" id="SSF100920">
    <property type="entry name" value="Heat shock protein 70kD (HSP70), peptide-binding domain"/>
    <property type="match status" value="1"/>
</dbReference>
<keyword evidence="11" id="KW-1185">Reference proteome</keyword>
<evidence type="ECO:0000256" key="4">
    <source>
        <dbReference type="ARBA" id="ARBA00022741"/>
    </source>
</evidence>
<dbReference type="SUPFAM" id="SSF53067">
    <property type="entry name" value="Actin-like ATPase domain"/>
    <property type="match status" value="2"/>
</dbReference>
<dbReference type="FunFam" id="2.60.34.10:FF:000012">
    <property type="entry name" value="Heat shock 70 kDa protein"/>
    <property type="match status" value="1"/>
</dbReference>
<proteinExistence type="inferred from homology"/>
<dbReference type="Gene3D" id="3.90.640.10">
    <property type="entry name" value="Actin, Chain A, domain 4"/>
    <property type="match status" value="1"/>
</dbReference>
<dbReference type="InterPro" id="IPR029048">
    <property type="entry name" value="HSP70_C_sf"/>
</dbReference>
<dbReference type="FunFam" id="3.90.640.10:FF:000153">
    <property type="entry name" value="Endoplasmic reticulum chaperone BiP"/>
    <property type="match status" value="1"/>
</dbReference>
<feature type="coiled-coil region" evidence="8">
    <location>
        <begin position="618"/>
        <end position="645"/>
    </location>
</feature>
<dbReference type="PROSITE" id="PS01036">
    <property type="entry name" value="HSP70_3"/>
    <property type="match status" value="1"/>
</dbReference>
<keyword evidence="5" id="KW-0256">Endoplasmic reticulum</keyword>
<name>A0ABD3NG77_9STRA</name>
<comment type="subcellular location">
    <subcellularLocation>
        <location evidence="1">Endoplasmic reticulum lumen</location>
    </subcellularLocation>
</comment>
<reference evidence="10 11" key="1">
    <citation type="submission" date="2024-10" db="EMBL/GenBank/DDBJ databases">
        <title>Updated reference genomes for cyclostephanoid diatoms.</title>
        <authorList>
            <person name="Roberts W.R."/>
            <person name="Alverson A.J."/>
        </authorList>
    </citation>
    <scope>NUCLEOTIDE SEQUENCE [LARGE SCALE GENOMIC DNA]</scope>
    <source>
        <strain evidence="10 11">AJA276-08</strain>
    </source>
</reference>
<dbReference type="PROSITE" id="PS00297">
    <property type="entry name" value="HSP70_1"/>
    <property type="match status" value="1"/>
</dbReference>
<evidence type="ECO:0000313" key="11">
    <source>
        <dbReference type="Proteomes" id="UP001530315"/>
    </source>
</evidence>
<comment type="similarity">
    <text evidence="2 7">Belongs to the heat shock protein 70 family.</text>
</comment>
<evidence type="ECO:0000256" key="1">
    <source>
        <dbReference type="ARBA" id="ARBA00004319"/>
    </source>
</evidence>
<evidence type="ECO:0000256" key="9">
    <source>
        <dbReference type="SAM" id="MobiDB-lite"/>
    </source>
</evidence>
<gene>
    <name evidence="10" type="ORF">ACHAW5_007634</name>
</gene>
<protein>
    <submittedName>
        <fullName evidence="10">Uncharacterized protein</fullName>
    </submittedName>
</protein>
<keyword evidence="4 7" id="KW-0547">Nucleotide-binding</keyword>